<dbReference type="EC" id="3.5.1.28" evidence="2"/>
<feature type="domain" description="MurNAc-LAA" evidence="5">
    <location>
        <begin position="192"/>
        <end position="328"/>
    </location>
</feature>
<dbReference type="KEGG" id="soa:G3M56_002915"/>
<dbReference type="AlphaFoldDB" id="A0A6B3L965"/>
<comment type="catalytic activity">
    <reaction evidence="1">
        <text>Hydrolyzes the link between N-acetylmuramoyl residues and L-amino acid residues in certain cell-wall glycopeptides.</text>
        <dbReference type="EC" id="3.5.1.28"/>
    </reaction>
</comment>
<dbReference type="PANTHER" id="PTHR30404">
    <property type="entry name" value="N-ACETYLMURAMOYL-L-ALANINE AMIDASE"/>
    <property type="match status" value="1"/>
</dbReference>
<dbReference type="Gene3D" id="3.40.630.40">
    <property type="entry name" value="Zn-dependent exopeptidases"/>
    <property type="match status" value="1"/>
</dbReference>
<gene>
    <name evidence="6" type="ORF">G3M56_002915</name>
</gene>
<sequence length="337" mass="37175">MPQPRTSPAFVPHLLRAVATLCLLVALVGTARADWNIVTHNGRDHVTAADIKSFYRFPELKLSGNTALWRGSQLWMKATIGSPELIINDVKFILSHPVTRKGRHVLVSRIDLAKLIDPVLRPDFIRQAQRFDTVVIDAGHGGHDPGAIGPYGKEKDFALSVAKRLGAILQRNGYKVKYTRSDDRFIPLKKRAQIGNSTPNSIFISIHFNSAKRTGAQGIETFALTPAGTASTAQSQRPSDHKKRTGNRRDAENIALATAVQNAVLKQINRYRPTDRGIKRARWTVLSGLTRPGILFEGGFVSNQTEGKRIATAAYQQQLAQGLATAIFKYRKAITGR</sequence>
<evidence type="ECO:0000256" key="4">
    <source>
        <dbReference type="SAM" id="MobiDB-lite"/>
    </source>
</evidence>
<accession>A0A6B3L965</accession>
<dbReference type="SUPFAM" id="SSF53187">
    <property type="entry name" value="Zn-dependent exopeptidases"/>
    <property type="match status" value="1"/>
</dbReference>
<dbReference type="InterPro" id="IPR002508">
    <property type="entry name" value="MurNAc-LAA_cat"/>
</dbReference>
<dbReference type="Pfam" id="PF01520">
    <property type="entry name" value="Amidase_3"/>
    <property type="match status" value="1"/>
</dbReference>
<dbReference type="EMBL" id="CP066776">
    <property type="protein sequence ID" value="QQL45556.1"/>
    <property type="molecule type" value="Genomic_DNA"/>
</dbReference>
<dbReference type="InterPro" id="IPR050695">
    <property type="entry name" value="N-acetylmuramoyl_amidase_3"/>
</dbReference>
<dbReference type="RefSeq" id="WP_164363159.1">
    <property type="nucleotide sequence ID" value="NZ_CP066776.1"/>
</dbReference>
<evidence type="ECO:0000259" key="5">
    <source>
        <dbReference type="SMART" id="SM00646"/>
    </source>
</evidence>
<feature type="region of interest" description="Disordered" evidence="4">
    <location>
        <begin position="227"/>
        <end position="249"/>
    </location>
</feature>
<name>A0A6B3L965_9BACT</name>
<evidence type="ECO:0000256" key="3">
    <source>
        <dbReference type="ARBA" id="ARBA00022801"/>
    </source>
</evidence>
<dbReference type="SMART" id="SM00646">
    <property type="entry name" value="Ami_3"/>
    <property type="match status" value="1"/>
</dbReference>
<dbReference type="Proteomes" id="UP000475117">
    <property type="component" value="Chromosome"/>
</dbReference>
<evidence type="ECO:0000256" key="2">
    <source>
        <dbReference type="ARBA" id="ARBA00011901"/>
    </source>
</evidence>
<evidence type="ECO:0000256" key="1">
    <source>
        <dbReference type="ARBA" id="ARBA00001561"/>
    </source>
</evidence>
<evidence type="ECO:0000313" key="7">
    <source>
        <dbReference type="Proteomes" id="UP000475117"/>
    </source>
</evidence>
<evidence type="ECO:0000313" key="6">
    <source>
        <dbReference type="EMBL" id="QQL45556.1"/>
    </source>
</evidence>
<dbReference type="GO" id="GO:0009253">
    <property type="term" value="P:peptidoglycan catabolic process"/>
    <property type="evidence" value="ECO:0007669"/>
    <property type="project" value="InterPro"/>
</dbReference>
<proteinExistence type="predicted"/>
<feature type="compositionally biased region" description="Polar residues" evidence="4">
    <location>
        <begin position="228"/>
        <end position="237"/>
    </location>
</feature>
<reference evidence="6 7" key="1">
    <citation type="submission" date="2020-12" db="EMBL/GenBank/DDBJ databases">
        <title>Sulforoseuscoccus oceanibium gen. nov., sp. nov., a representative of the phylum Verrucomicrobia with special cytoplasmic membrane, and proposal of Sulforoseuscoccusaceae fam. nov.</title>
        <authorList>
            <person name="Xi F."/>
        </authorList>
    </citation>
    <scope>NUCLEOTIDE SEQUENCE [LARGE SCALE GENOMIC DNA]</scope>
    <source>
        <strain evidence="6 7">T37</strain>
    </source>
</reference>
<dbReference type="GO" id="GO:0008745">
    <property type="term" value="F:N-acetylmuramoyl-L-alanine amidase activity"/>
    <property type="evidence" value="ECO:0007669"/>
    <property type="project" value="UniProtKB-EC"/>
</dbReference>
<keyword evidence="3" id="KW-0378">Hydrolase</keyword>
<dbReference type="PANTHER" id="PTHR30404:SF0">
    <property type="entry name" value="N-ACETYLMURAMOYL-L-ALANINE AMIDASE AMIC"/>
    <property type="match status" value="1"/>
</dbReference>
<dbReference type="CDD" id="cd02696">
    <property type="entry name" value="MurNAc-LAA"/>
    <property type="match status" value="1"/>
</dbReference>
<protein>
    <recommendedName>
        <fullName evidence="2">N-acetylmuramoyl-L-alanine amidase</fullName>
        <ecNumber evidence="2">3.5.1.28</ecNumber>
    </recommendedName>
</protein>
<dbReference type="GO" id="GO:0030288">
    <property type="term" value="C:outer membrane-bounded periplasmic space"/>
    <property type="evidence" value="ECO:0007669"/>
    <property type="project" value="TreeGrafter"/>
</dbReference>
<keyword evidence="7" id="KW-1185">Reference proteome</keyword>
<organism evidence="6 7">
    <name type="scientific">Sulfuriroseicoccus oceanibius</name>
    <dbReference type="NCBI Taxonomy" id="2707525"/>
    <lineage>
        <taxon>Bacteria</taxon>
        <taxon>Pseudomonadati</taxon>
        <taxon>Verrucomicrobiota</taxon>
        <taxon>Verrucomicrobiia</taxon>
        <taxon>Verrucomicrobiales</taxon>
        <taxon>Verrucomicrobiaceae</taxon>
        <taxon>Sulfuriroseicoccus</taxon>
    </lineage>
</organism>